<keyword evidence="3" id="KW-1185">Reference proteome</keyword>
<dbReference type="AlphaFoldDB" id="A0A1I3CK44"/>
<dbReference type="Pfam" id="PF01894">
    <property type="entry name" value="YjbQ"/>
    <property type="match status" value="1"/>
</dbReference>
<name>A0A1I3CK44_9LACT</name>
<dbReference type="PIRSF" id="PIRSF004681">
    <property type="entry name" value="UCP004681"/>
    <property type="match status" value="1"/>
</dbReference>
<evidence type="ECO:0000313" key="3">
    <source>
        <dbReference type="Proteomes" id="UP000198668"/>
    </source>
</evidence>
<dbReference type="Gene3D" id="2.60.120.460">
    <property type="entry name" value="YjbQ-like"/>
    <property type="match status" value="1"/>
</dbReference>
<protein>
    <submittedName>
        <fullName evidence="2">Secondary thiamine-phosphate synthase enzyme</fullName>
    </submittedName>
</protein>
<dbReference type="EMBL" id="FOQE01000019">
    <property type="protein sequence ID" value="SFH74934.1"/>
    <property type="molecule type" value="Genomic_DNA"/>
</dbReference>
<dbReference type="Proteomes" id="UP000198668">
    <property type="component" value="Unassembled WGS sequence"/>
</dbReference>
<accession>A0A1I3CK44</accession>
<sequence>MKPFLKKIEMETKEKQSLTNIDHFVEEAVTESGIEDGIVLIFCPHTTAAITINENADLDVQRDLDLAYRETFPNRAAFVHQEGNSDGHLKSSVTGTSEMVILTNGKILFGTWQSLYFWDFDGPRNRHFFVKIVEG</sequence>
<gene>
    <name evidence="2" type="ORF">SAMN04489868_11929</name>
</gene>
<dbReference type="NCBIfam" id="TIGR00149">
    <property type="entry name" value="TIGR00149_YjbQ"/>
    <property type="match status" value="1"/>
</dbReference>
<dbReference type="PANTHER" id="PTHR30615">
    <property type="entry name" value="UNCHARACTERIZED PROTEIN YJBQ-RELATED"/>
    <property type="match status" value="1"/>
</dbReference>
<evidence type="ECO:0000313" key="2">
    <source>
        <dbReference type="EMBL" id="SFH74934.1"/>
    </source>
</evidence>
<dbReference type="PANTHER" id="PTHR30615:SF8">
    <property type="entry name" value="UPF0047 PROTEIN C4A8.02C"/>
    <property type="match status" value="1"/>
</dbReference>
<dbReference type="PROSITE" id="PS01314">
    <property type="entry name" value="UPF0047"/>
    <property type="match status" value="1"/>
</dbReference>
<reference evidence="2 3" key="1">
    <citation type="submission" date="2016-10" db="EMBL/GenBank/DDBJ databases">
        <authorList>
            <person name="de Groot N.N."/>
        </authorList>
    </citation>
    <scope>NUCLEOTIDE SEQUENCE [LARGE SCALE GENOMIC DNA]</scope>
    <source>
        <strain evidence="2 3">DSM 27630</strain>
    </source>
</reference>
<evidence type="ECO:0000256" key="1">
    <source>
        <dbReference type="ARBA" id="ARBA00005534"/>
    </source>
</evidence>
<dbReference type="InterPro" id="IPR035917">
    <property type="entry name" value="YjbQ-like_sf"/>
</dbReference>
<organism evidence="2 3">
    <name type="scientific">Pisciglobus halotolerans</name>
    <dbReference type="NCBI Taxonomy" id="745365"/>
    <lineage>
        <taxon>Bacteria</taxon>
        <taxon>Bacillati</taxon>
        <taxon>Bacillota</taxon>
        <taxon>Bacilli</taxon>
        <taxon>Lactobacillales</taxon>
        <taxon>Carnobacteriaceae</taxon>
    </lineage>
</organism>
<dbReference type="OrthoDB" id="9801725at2"/>
<dbReference type="SUPFAM" id="SSF111038">
    <property type="entry name" value="YjbQ-like"/>
    <property type="match status" value="1"/>
</dbReference>
<proteinExistence type="inferred from homology"/>
<dbReference type="InterPro" id="IPR001602">
    <property type="entry name" value="UPF0047_YjbQ-like"/>
</dbReference>
<dbReference type="RefSeq" id="WP_092092556.1">
    <property type="nucleotide sequence ID" value="NZ_FOQE01000019.1"/>
</dbReference>
<comment type="similarity">
    <text evidence="1">Belongs to the UPF0047 family.</text>
</comment>